<organism evidence="2 3">
    <name type="scientific">Streptomyces litmocidini</name>
    <dbReference type="NCBI Taxonomy" id="67318"/>
    <lineage>
        <taxon>Bacteria</taxon>
        <taxon>Bacillati</taxon>
        <taxon>Actinomycetota</taxon>
        <taxon>Actinomycetes</taxon>
        <taxon>Kitasatosporales</taxon>
        <taxon>Streptomycetaceae</taxon>
        <taxon>Streptomyces</taxon>
    </lineage>
</organism>
<gene>
    <name evidence="2" type="ORF">ACH407_32490</name>
</gene>
<feature type="domain" description="NAD-dependent epimerase/dehydratase" evidence="1">
    <location>
        <begin position="7"/>
        <end position="210"/>
    </location>
</feature>
<evidence type="ECO:0000313" key="3">
    <source>
        <dbReference type="Proteomes" id="UP001611339"/>
    </source>
</evidence>
<dbReference type="Proteomes" id="UP001611339">
    <property type="component" value="Unassembled WGS sequence"/>
</dbReference>
<evidence type="ECO:0000259" key="1">
    <source>
        <dbReference type="Pfam" id="PF01370"/>
    </source>
</evidence>
<protein>
    <submittedName>
        <fullName evidence="2">NAD-dependent epimerase/dehydratase family protein</fullName>
    </submittedName>
</protein>
<dbReference type="Gene3D" id="3.40.50.720">
    <property type="entry name" value="NAD(P)-binding Rossmann-like Domain"/>
    <property type="match status" value="1"/>
</dbReference>
<name>A0ABW7UF96_9ACTN</name>
<dbReference type="Pfam" id="PF01370">
    <property type="entry name" value="Epimerase"/>
    <property type="match status" value="1"/>
</dbReference>
<sequence length="319" mass="33461">MRTTRLVVTGATGFIGSAVLRELGRLRDEEAFDLVVRAVGRRLPDELSGADEWAEADLADPDSLAGVCDRADALLHLAALVDAHESPCVTVNERGTAALMGEAVRSGVSRAVHLSTAAVYGLGPHRGIAVDEVAPVPVSAASRTRLAGEAHALAAGATVLRPGLVIGAGDRWAVPALAGLLDAVPALWDGGRATLSLVAVEDLARLIAHLGLTGVLPGGRIWHAGHPEPVRLAELVGALARHGILPFPAQELPLDACLEQLRSSGTHLSERQFSLFAEDFWFDSRDLWRVAGCPAGPGPLDRLASAAAWYRSVPMDRTA</sequence>
<keyword evidence="3" id="KW-1185">Reference proteome</keyword>
<dbReference type="InterPro" id="IPR036291">
    <property type="entry name" value="NAD(P)-bd_dom_sf"/>
</dbReference>
<accession>A0ABW7UF96</accession>
<comment type="caution">
    <text evidence="2">The sequence shown here is derived from an EMBL/GenBank/DDBJ whole genome shotgun (WGS) entry which is preliminary data.</text>
</comment>
<dbReference type="SUPFAM" id="SSF51735">
    <property type="entry name" value="NAD(P)-binding Rossmann-fold domains"/>
    <property type="match status" value="1"/>
</dbReference>
<dbReference type="PANTHER" id="PTHR43245">
    <property type="entry name" value="BIFUNCTIONAL POLYMYXIN RESISTANCE PROTEIN ARNA"/>
    <property type="match status" value="1"/>
</dbReference>
<proteinExistence type="predicted"/>
<dbReference type="RefSeq" id="WP_398712852.1">
    <property type="nucleotide sequence ID" value="NZ_JBIRUI010000020.1"/>
</dbReference>
<dbReference type="EMBL" id="JBIRUI010000020">
    <property type="protein sequence ID" value="MFI1718268.1"/>
    <property type="molecule type" value="Genomic_DNA"/>
</dbReference>
<dbReference type="InterPro" id="IPR050177">
    <property type="entry name" value="Lipid_A_modif_metabolic_enz"/>
</dbReference>
<evidence type="ECO:0000313" key="2">
    <source>
        <dbReference type="EMBL" id="MFI1718268.1"/>
    </source>
</evidence>
<reference evidence="2 3" key="1">
    <citation type="submission" date="2024-10" db="EMBL/GenBank/DDBJ databases">
        <title>The Natural Products Discovery Center: Release of the First 8490 Sequenced Strains for Exploring Actinobacteria Biosynthetic Diversity.</title>
        <authorList>
            <person name="Kalkreuter E."/>
            <person name="Kautsar S.A."/>
            <person name="Yang D."/>
            <person name="Bader C.D."/>
            <person name="Teijaro C.N."/>
            <person name="Fluegel L."/>
            <person name="Davis C.M."/>
            <person name="Simpson J.R."/>
            <person name="Lauterbach L."/>
            <person name="Steele A.D."/>
            <person name="Gui C."/>
            <person name="Meng S."/>
            <person name="Li G."/>
            <person name="Viehrig K."/>
            <person name="Ye F."/>
            <person name="Su P."/>
            <person name="Kiefer A.F."/>
            <person name="Nichols A."/>
            <person name="Cepeda A.J."/>
            <person name="Yan W."/>
            <person name="Fan B."/>
            <person name="Jiang Y."/>
            <person name="Adhikari A."/>
            <person name="Zheng C.-J."/>
            <person name="Schuster L."/>
            <person name="Cowan T.M."/>
            <person name="Smanski M.J."/>
            <person name="Chevrette M.G."/>
            <person name="De Carvalho L.P.S."/>
            <person name="Shen B."/>
        </authorList>
    </citation>
    <scope>NUCLEOTIDE SEQUENCE [LARGE SCALE GENOMIC DNA]</scope>
    <source>
        <strain evidence="2 3">NPDC020602</strain>
    </source>
</reference>
<dbReference type="InterPro" id="IPR001509">
    <property type="entry name" value="Epimerase_deHydtase"/>
</dbReference>